<dbReference type="AlphaFoldDB" id="A0A0Q3PEE3"/>
<gene>
    <name evidence="2" type="ORF">ARD30_22600</name>
    <name evidence="3" type="ORF">SAMN05660750_00996</name>
</gene>
<evidence type="ECO:0000313" key="5">
    <source>
        <dbReference type="Proteomes" id="UP000190130"/>
    </source>
</evidence>
<dbReference type="SUPFAM" id="SSF46626">
    <property type="entry name" value="Cytochrome c"/>
    <property type="match status" value="1"/>
</dbReference>
<protein>
    <recommendedName>
        <fullName evidence="6">Cytochrome c</fullName>
    </recommendedName>
</protein>
<feature type="signal peptide" evidence="1">
    <location>
        <begin position="1"/>
        <end position="24"/>
    </location>
</feature>
<dbReference type="Proteomes" id="UP000190130">
    <property type="component" value="Unassembled WGS sequence"/>
</dbReference>
<dbReference type="EMBL" id="LMAR01000080">
    <property type="protein sequence ID" value="KQK28134.1"/>
    <property type="molecule type" value="Genomic_DNA"/>
</dbReference>
<accession>A0A0Q3PEE3</accession>
<evidence type="ECO:0000313" key="3">
    <source>
        <dbReference type="EMBL" id="SKB50204.1"/>
    </source>
</evidence>
<dbReference type="OrthoDB" id="9805828at2"/>
<reference evidence="2 4" key="1">
    <citation type="submission" date="2015-10" db="EMBL/GenBank/DDBJ databases">
        <title>Draft genome of Bosea thiooxidans.</title>
        <authorList>
            <person name="Wang X."/>
        </authorList>
    </citation>
    <scope>NUCLEOTIDE SEQUENCE [LARGE SCALE GENOMIC DNA]</scope>
    <source>
        <strain evidence="2 4">CGMCC 9174</strain>
    </source>
</reference>
<sequence length="115" mass="12687">MSFHSALRAAALAAALLSSAGSFAQEETPETLPDFPGRDETFGYCIGCHSMKVVARQGMDRVRWDDTLRWMTEKHNMPEPDAEMRKILLDYLSQAFPPQAPAQGGGWTSPFAPKS</sequence>
<proteinExistence type="predicted"/>
<dbReference type="RefSeq" id="WP_055730434.1">
    <property type="nucleotide sequence ID" value="NZ_FUYX01000002.1"/>
</dbReference>
<dbReference type="GO" id="GO:0009055">
    <property type="term" value="F:electron transfer activity"/>
    <property type="evidence" value="ECO:0007669"/>
    <property type="project" value="InterPro"/>
</dbReference>
<dbReference type="STRING" id="53254.SAMN05660750_00996"/>
<organism evidence="2 4">
    <name type="scientific">Bosea thiooxidans</name>
    <dbReference type="NCBI Taxonomy" id="53254"/>
    <lineage>
        <taxon>Bacteria</taxon>
        <taxon>Pseudomonadati</taxon>
        <taxon>Pseudomonadota</taxon>
        <taxon>Alphaproteobacteria</taxon>
        <taxon>Hyphomicrobiales</taxon>
        <taxon>Boseaceae</taxon>
        <taxon>Bosea</taxon>
    </lineage>
</organism>
<reference evidence="3 5" key="2">
    <citation type="submission" date="2017-02" db="EMBL/GenBank/DDBJ databases">
        <authorList>
            <person name="Peterson S.W."/>
        </authorList>
    </citation>
    <scope>NUCLEOTIDE SEQUENCE [LARGE SCALE GENOMIC DNA]</scope>
    <source>
        <strain evidence="3 5">DSM 9653</strain>
    </source>
</reference>
<feature type="chain" id="PRO_5014520554" description="Cytochrome c" evidence="1">
    <location>
        <begin position="25"/>
        <end position="115"/>
    </location>
</feature>
<dbReference type="Gene3D" id="1.10.760.10">
    <property type="entry name" value="Cytochrome c-like domain"/>
    <property type="match status" value="1"/>
</dbReference>
<dbReference type="Proteomes" id="UP000051562">
    <property type="component" value="Unassembled WGS sequence"/>
</dbReference>
<evidence type="ECO:0000313" key="2">
    <source>
        <dbReference type="EMBL" id="KQK28134.1"/>
    </source>
</evidence>
<keyword evidence="1" id="KW-0732">Signal</keyword>
<evidence type="ECO:0000313" key="4">
    <source>
        <dbReference type="Proteomes" id="UP000051562"/>
    </source>
</evidence>
<dbReference type="InterPro" id="IPR036909">
    <property type="entry name" value="Cyt_c-like_dom_sf"/>
</dbReference>
<evidence type="ECO:0000256" key="1">
    <source>
        <dbReference type="SAM" id="SignalP"/>
    </source>
</evidence>
<dbReference type="GO" id="GO:0020037">
    <property type="term" value="F:heme binding"/>
    <property type="evidence" value="ECO:0007669"/>
    <property type="project" value="InterPro"/>
</dbReference>
<evidence type="ECO:0008006" key="6">
    <source>
        <dbReference type="Google" id="ProtNLM"/>
    </source>
</evidence>
<name>A0A0Q3PEE3_9HYPH</name>
<dbReference type="EMBL" id="FUYX01000002">
    <property type="protein sequence ID" value="SKB50204.1"/>
    <property type="molecule type" value="Genomic_DNA"/>
</dbReference>
<keyword evidence="4" id="KW-1185">Reference proteome</keyword>